<feature type="domain" description="Glycosyl hydrolase family 32 N-terminal" evidence="6">
    <location>
        <begin position="47"/>
        <end position="347"/>
    </location>
</feature>
<evidence type="ECO:0000313" key="8">
    <source>
        <dbReference type="EMBL" id="KAJ9664850.1"/>
    </source>
</evidence>
<dbReference type="EC" id="3.2.1.26" evidence="8"/>
<keyword evidence="9" id="KW-1185">Reference proteome</keyword>
<dbReference type="InterPro" id="IPR023296">
    <property type="entry name" value="Glyco_hydro_beta-prop_sf"/>
</dbReference>
<evidence type="ECO:0000256" key="2">
    <source>
        <dbReference type="ARBA" id="ARBA00022801"/>
    </source>
</evidence>
<evidence type="ECO:0000259" key="7">
    <source>
        <dbReference type="Pfam" id="PF08244"/>
    </source>
</evidence>
<dbReference type="Gene3D" id="2.60.120.560">
    <property type="entry name" value="Exo-inulinase, domain 1"/>
    <property type="match status" value="1"/>
</dbReference>
<evidence type="ECO:0000256" key="1">
    <source>
        <dbReference type="ARBA" id="ARBA00009902"/>
    </source>
</evidence>
<dbReference type="Proteomes" id="UP001172684">
    <property type="component" value="Unassembled WGS sequence"/>
</dbReference>
<keyword evidence="2 4" id="KW-0378">Hydrolase</keyword>
<evidence type="ECO:0000256" key="4">
    <source>
        <dbReference type="RuleBase" id="RU362110"/>
    </source>
</evidence>
<dbReference type="CDD" id="cd18622">
    <property type="entry name" value="GH32_Inu-like"/>
    <property type="match status" value="1"/>
</dbReference>
<dbReference type="Pfam" id="PF00251">
    <property type="entry name" value="Glyco_hydro_32N"/>
    <property type="match status" value="1"/>
</dbReference>
<feature type="chain" id="PRO_5045677165" evidence="5">
    <location>
        <begin position="20"/>
        <end position="552"/>
    </location>
</feature>
<gene>
    <name evidence="8" type="primary">INV1_1</name>
    <name evidence="8" type="ORF">H2201_005071</name>
</gene>
<name>A0ABQ9NR12_9PEZI</name>
<dbReference type="PROSITE" id="PS00609">
    <property type="entry name" value="GLYCOSYL_HYDROL_F32"/>
    <property type="match status" value="1"/>
</dbReference>
<dbReference type="InterPro" id="IPR018053">
    <property type="entry name" value="Glyco_hydro_32_AS"/>
</dbReference>
<dbReference type="SUPFAM" id="SSF75005">
    <property type="entry name" value="Arabinanase/levansucrase/invertase"/>
    <property type="match status" value="1"/>
</dbReference>
<dbReference type="Pfam" id="PF08244">
    <property type="entry name" value="Glyco_hydro_32C"/>
    <property type="match status" value="1"/>
</dbReference>
<reference evidence="8" key="1">
    <citation type="submission" date="2022-10" db="EMBL/GenBank/DDBJ databases">
        <title>Culturing micro-colonial fungi from biological soil crusts in the Mojave desert and describing Neophaeococcomyces mojavensis, and introducing the new genera and species Taxawa tesnikishii.</title>
        <authorList>
            <person name="Kurbessoian T."/>
            <person name="Stajich J.E."/>
        </authorList>
    </citation>
    <scope>NUCLEOTIDE SEQUENCE</scope>
    <source>
        <strain evidence="8">TK_1</strain>
    </source>
</reference>
<dbReference type="EMBL" id="JAPDRL010000035">
    <property type="protein sequence ID" value="KAJ9664850.1"/>
    <property type="molecule type" value="Genomic_DNA"/>
</dbReference>
<dbReference type="InterPro" id="IPR013189">
    <property type="entry name" value="Glyco_hydro_32_C"/>
</dbReference>
<dbReference type="PANTHER" id="PTHR42800:SF2">
    <property type="entry name" value="INVERTASE-RELATED"/>
    <property type="match status" value="1"/>
</dbReference>
<sequence>MIRSLVLLAGALLLSVASAQTSTVAEPVPSGTPLPGYYAGPLRPQVHYSPPQGFMNDPNGMFIDVDGLYHLYYQFNPTGLVAGNVHWGHATSEDLYTWTNQKIALFPDRPGEQIFSGSAVLDPNNTSGFFPNQTNGVVAIYTLSTGSGQEQVQEIAYSYDNGYTFTKYAGNPVISAGAKEFRDPKAFWHEETESWVVLVAFSQEFVISIYTSPNLIDWTFASNFSNAGLIGLQYECPNLLQMPMEGSHEPMWLLYISINPGAPYGGSIGEYFPGHFNGTHFTAVDAVARIADFGKDNYAAQFFYGIPANENQISIAWASNWQYTNNVPTDSENFRSVMSLPRYNYLTNATRIGYQLVSVPYNIESIFEAQLVSNDSLGNGTVFVDYSSIESGALYFEANVTGLSDMASLQGSVNFTFSSSVSGESVRGGTDLLSGTTWVDRGETRGFDNPYFTDKFSNSAVYDGSGLWRISGVIDRSIIEVFVNGGEESATNTFYPNSPLDTMALSARGINATADVAVAVWSLRSTWAPQQNAEGVVLGNVTQSNSRMRRMR</sequence>
<dbReference type="Gene3D" id="2.115.10.20">
    <property type="entry name" value="Glycosyl hydrolase domain, family 43"/>
    <property type="match status" value="1"/>
</dbReference>
<comment type="caution">
    <text evidence="8">The sequence shown here is derived from an EMBL/GenBank/DDBJ whole genome shotgun (WGS) entry which is preliminary data.</text>
</comment>
<dbReference type="SUPFAM" id="SSF49899">
    <property type="entry name" value="Concanavalin A-like lectins/glucanases"/>
    <property type="match status" value="1"/>
</dbReference>
<evidence type="ECO:0000313" key="9">
    <source>
        <dbReference type="Proteomes" id="UP001172684"/>
    </source>
</evidence>
<evidence type="ECO:0000259" key="6">
    <source>
        <dbReference type="Pfam" id="PF00251"/>
    </source>
</evidence>
<keyword evidence="5" id="KW-0732">Signal</keyword>
<keyword evidence="3 4" id="KW-0326">Glycosidase</keyword>
<feature type="domain" description="Glycosyl hydrolase family 32 C-terminal" evidence="7">
    <location>
        <begin position="407"/>
        <end position="521"/>
    </location>
</feature>
<dbReference type="InterPro" id="IPR001362">
    <property type="entry name" value="Glyco_hydro_32"/>
</dbReference>
<accession>A0ABQ9NR12</accession>
<evidence type="ECO:0000256" key="3">
    <source>
        <dbReference type="ARBA" id="ARBA00023295"/>
    </source>
</evidence>
<protein>
    <submittedName>
        <fullName evidence="8">Invertase</fullName>
        <ecNumber evidence="8">3.2.1.26</ecNumber>
    </submittedName>
</protein>
<comment type="similarity">
    <text evidence="1 4">Belongs to the glycosyl hydrolase 32 family.</text>
</comment>
<proteinExistence type="inferred from homology"/>
<evidence type="ECO:0000256" key="5">
    <source>
        <dbReference type="SAM" id="SignalP"/>
    </source>
</evidence>
<dbReference type="InterPro" id="IPR013320">
    <property type="entry name" value="ConA-like_dom_sf"/>
</dbReference>
<dbReference type="GO" id="GO:0004564">
    <property type="term" value="F:beta-fructofuranosidase activity"/>
    <property type="evidence" value="ECO:0007669"/>
    <property type="project" value="UniProtKB-EC"/>
</dbReference>
<dbReference type="SMART" id="SM00640">
    <property type="entry name" value="Glyco_32"/>
    <property type="match status" value="1"/>
</dbReference>
<dbReference type="InterPro" id="IPR013148">
    <property type="entry name" value="Glyco_hydro_32_N"/>
</dbReference>
<organism evidence="8 9">
    <name type="scientific">Coniosporium apollinis</name>
    <dbReference type="NCBI Taxonomy" id="61459"/>
    <lineage>
        <taxon>Eukaryota</taxon>
        <taxon>Fungi</taxon>
        <taxon>Dikarya</taxon>
        <taxon>Ascomycota</taxon>
        <taxon>Pezizomycotina</taxon>
        <taxon>Dothideomycetes</taxon>
        <taxon>Dothideomycetes incertae sedis</taxon>
        <taxon>Coniosporium</taxon>
    </lineage>
</organism>
<dbReference type="PANTHER" id="PTHR42800">
    <property type="entry name" value="EXOINULINASE INUD (AFU_ORTHOLOGUE AFUA_5G00480)"/>
    <property type="match status" value="1"/>
</dbReference>
<feature type="signal peptide" evidence="5">
    <location>
        <begin position="1"/>
        <end position="19"/>
    </location>
</feature>